<sequence>MKPYKILFLGIFVMLLSGCAASKKPIYYWDASYEESVYNYLNEEGDINEQIDNLEKYIQKAYEKNEKVPPGLYAHLGLMYHKNGNDEKFFAYLDKEAELFEESRQYVEFLKSSKTKSITKTKKDKK</sequence>
<name>A0A381DJZ8_9BACT</name>
<dbReference type="STRING" id="32024.GCA_000788295_01333"/>
<accession>A0A381DJZ8</accession>
<dbReference type="AlphaFoldDB" id="A0A381DJZ8"/>
<evidence type="ECO:0000313" key="1">
    <source>
        <dbReference type="EMBL" id="SUX11009.1"/>
    </source>
</evidence>
<dbReference type="InterPro" id="IPR014508">
    <property type="entry name" value="UCP020555_TPR-like"/>
</dbReference>
<proteinExistence type="predicted"/>
<organism evidence="1 2">
    <name type="scientific">Campylobacter sputorum subsp. sputorum</name>
    <dbReference type="NCBI Taxonomy" id="32024"/>
    <lineage>
        <taxon>Bacteria</taxon>
        <taxon>Pseudomonadati</taxon>
        <taxon>Campylobacterota</taxon>
        <taxon>Epsilonproteobacteria</taxon>
        <taxon>Campylobacterales</taxon>
        <taxon>Campylobacteraceae</taxon>
        <taxon>Campylobacter</taxon>
    </lineage>
</organism>
<dbReference type="PIRSF" id="PIRSF020555">
    <property type="entry name" value="UCP020555"/>
    <property type="match status" value="1"/>
</dbReference>
<gene>
    <name evidence="1" type="ORF">NCTC12475_01223</name>
</gene>
<dbReference type="EMBL" id="UFVD01000001">
    <property type="protein sequence ID" value="SUX11009.1"/>
    <property type="molecule type" value="Genomic_DNA"/>
</dbReference>
<keyword evidence="2" id="KW-1185">Reference proteome</keyword>
<evidence type="ECO:0000313" key="2">
    <source>
        <dbReference type="Proteomes" id="UP000254920"/>
    </source>
</evidence>
<protein>
    <submittedName>
        <fullName evidence="1">Lipoprotein</fullName>
    </submittedName>
</protein>
<dbReference type="RefSeq" id="WP_089181789.1">
    <property type="nucleotide sequence ID" value="NZ_CP043427.1"/>
</dbReference>
<keyword evidence="1" id="KW-0449">Lipoprotein</keyword>
<reference evidence="1 2" key="1">
    <citation type="submission" date="2018-06" db="EMBL/GenBank/DDBJ databases">
        <authorList>
            <consortium name="Pathogen Informatics"/>
            <person name="Doyle S."/>
        </authorList>
    </citation>
    <scope>NUCLEOTIDE SEQUENCE [LARGE SCALE GENOMIC DNA]</scope>
    <source>
        <strain evidence="1 2">NCTC12475</strain>
    </source>
</reference>
<dbReference type="Proteomes" id="UP000254920">
    <property type="component" value="Unassembled WGS sequence"/>
</dbReference>
<dbReference type="PROSITE" id="PS51257">
    <property type="entry name" value="PROKAR_LIPOPROTEIN"/>
    <property type="match status" value="1"/>
</dbReference>
<dbReference type="GeneID" id="93089878"/>
<dbReference type="OrthoDB" id="5354893at2"/>
<dbReference type="Pfam" id="PF16068">
    <property type="entry name" value="DUF4810"/>
    <property type="match status" value="1"/>
</dbReference>